<keyword evidence="2" id="KW-1185">Reference proteome</keyword>
<dbReference type="EMBL" id="CM046127">
    <property type="protein sequence ID" value="KAI8441216.1"/>
    <property type="molecule type" value="Genomic_DNA"/>
</dbReference>
<accession>A0ACC0KYF5</accession>
<reference evidence="1 2" key="1">
    <citation type="journal article" date="2022" name="Genome Biol. Evol.">
        <title>The Spruce Budworm Genome: Reconstructing the Evolutionary History of Antifreeze Proteins.</title>
        <authorList>
            <person name="Beliveau C."/>
            <person name="Gagne P."/>
            <person name="Picq S."/>
            <person name="Vernygora O."/>
            <person name="Keeling C.I."/>
            <person name="Pinkney K."/>
            <person name="Doucet D."/>
            <person name="Wen F."/>
            <person name="Johnston J.S."/>
            <person name="Maaroufi H."/>
            <person name="Boyle B."/>
            <person name="Laroche J."/>
            <person name="Dewar K."/>
            <person name="Juretic N."/>
            <person name="Blackburn G."/>
            <person name="Nisole A."/>
            <person name="Brunet B."/>
            <person name="Brandao M."/>
            <person name="Lumley L."/>
            <person name="Duan J."/>
            <person name="Quan G."/>
            <person name="Lucarotti C.J."/>
            <person name="Roe A.D."/>
            <person name="Sperling F.A.H."/>
            <person name="Levesque R.C."/>
            <person name="Cusson M."/>
        </authorList>
    </citation>
    <scope>NUCLEOTIDE SEQUENCE [LARGE SCALE GENOMIC DNA]</scope>
    <source>
        <strain evidence="1">Glfc:IPQL:Cfum</strain>
    </source>
</reference>
<evidence type="ECO:0000313" key="1">
    <source>
        <dbReference type="EMBL" id="KAI8441216.1"/>
    </source>
</evidence>
<proteinExistence type="predicted"/>
<name>A0ACC0KYF5_CHOFU</name>
<dbReference type="Proteomes" id="UP001064048">
    <property type="component" value="Chromosome 27"/>
</dbReference>
<sequence>MDTSSASNFTGCLTLHAETQQCKHCCFTVGLASKMVVAIRADLAQVGYNKMSSQSHAHRSSTSQSRSVSHFLNDLDEVTDAELIRIVNEVKHQIKILTLENEIFEKTIMRLEPSLMNGVQQALEYAHKLQSASSIAVGSFVKSPGLGSASLQSPSKILVSPSRVSTKKVESSAKIGGTIVFGSGPRINVLERSELVATEIEILGNTLEKARKKAAKQHALLKAQLVEIGVRVTDIEKASEAFNQEVIIAGWDKIAQRIPAEIWIRYMTEWMKTSDSQIGKLRLRTSTLNTQYSKLKGQIKVKAELSEQLRPVDFEKLKIENSEAMQIIDKKFQQLGELKKMTGDANLNLTVHKKAMWEQNSYLSKIIETIKTKERLTVEIDKERDVIQEEADALATRLADVKAVRNAYEVPDIMDYVYVKAELTDLKHSVKLLENRVHIQQIALTSLTKKLRSMNA</sequence>
<protein>
    <submittedName>
        <fullName evidence="1">Uncharacterized protein</fullName>
    </submittedName>
</protein>
<organism evidence="1 2">
    <name type="scientific">Choristoneura fumiferana</name>
    <name type="common">Spruce budworm moth</name>
    <name type="synonym">Archips fumiferana</name>
    <dbReference type="NCBI Taxonomy" id="7141"/>
    <lineage>
        <taxon>Eukaryota</taxon>
        <taxon>Metazoa</taxon>
        <taxon>Ecdysozoa</taxon>
        <taxon>Arthropoda</taxon>
        <taxon>Hexapoda</taxon>
        <taxon>Insecta</taxon>
        <taxon>Pterygota</taxon>
        <taxon>Neoptera</taxon>
        <taxon>Endopterygota</taxon>
        <taxon>Lepidoptera</taxon>
        <taxon>Glossata</taxon>
        <taxon>Ditrysia</taxon>
        <taxon>Tortricoidea</taxon>
        <taxon>Tortricidae</taxon>
        <taxon>Tortricinae</taxon>
        <taxon>Choristoneura</taxon>
    </lineage>
</organism>
<evidence type="ECO:0000313" key="2">
    <source>
        <dbReference type="Proteomes" id="UP001064048"/>
    </source>
</evidence>
<gene>
    <name evidence="1" type="ORF">MSG28_014872</name>
</gene>
<comment type="caution">
    <text evidence="1">The sequence shown here is derived from an EMBL/GenBank/DDBJ whole genome shotgun (WGS) entry which is preliminary data.</text>
</comment>